<evidence type="ECO:0000313" key="1">
    <source>
        <dbReference type="EMBL" id="EGZ16822.1"/>
    </source>
</evidence>
<proteinExistence type="predicted"/>
<dbReference type="KEGG" id="psoj:PHYSODRAFT_498132"/>
<dbReference type="GeneID" id="20657525"/>
<reference evidence="1 2" key="1">
    <citation type="journal article" date="2006" name="Science">
        <title>Phytophthora genome sequences uncover evolutionary origins and mechanisms of pathogenesis.</title>
        <authorList>
            <person name="Tyler B.M."/>
            <person name="Tripathy S."/>
            <person name="Zhang X."/>
            <person name="Dehal P."/>
            <person name="Jiang R.H."/>
            <person name="Aerts A."/>
            <person name="Arredondo F.D."/>
            <person name="Baxter L."/>
            <person name="Bensasson D."/>
            <person name="Beynon J.L."/>
            <person name="Chapman J."/>
            <person name="Damasceno C.M."/>
            <person name="Dorrance A.E."/>
            <person name="Dou D."/>
            <person name="Dickerman A.W."/>
            <person name="Dubchak I.L."/>
            <person name="Garbelotto M."/>
            <person name="Gijzen M."/>
            <person name="Gordon S.G."/>
            <person name="Govers F."/>
            <person name="Grunwald N.J."/>
            <person name="Huang W."/>
            <person name="Ivors K.L."/>
            <person name="Jones R.W."/>
            <person name="Kamoun S."/>
            <person name="Krampis K."/>
            <person name="Lamour K.H."/>
            <person name="Lee M.K."/>
            <person name="McDonald W.H."/>
            <person name="Medina M."/>
            <person name="Meijer H.J."/>
            <person name="Nordberg E.K."/>
            <person name="Maclean D.J."/>
            <person name="Ospina-Giraldo M.D."/>
            <person name="Morris P.F."/>
            <person name="Phuntumart V."/>
            <person name="Putnam N.H."/>
            <person name="Rash S."/>
            <person name="Rose J.K."/>
            <person name="Sakihama Y."/>
            <person name="Salamov A.A."/>
            <person name="Savidor A."/>
            <person name="Scheuring C.F."/>
            <person name="Smith B.M."/>
            <person name="Sobral B.W."/>
            <person name="Terry A."/>
            <person name="Torto-Alalibo T.A."/>
            <person name="Win J."/>
            <person name="Xu Z."/>
            <person name="Zhang H."/>
            <person name="Grigoriev I.V."/>
            <person name="Rokhsar D.S."/>
            <person name="Boore J.L."/>
        </authorList>
    </citation>
    <scope>NUCLEOTIDE SEQUENCE [LARGE SCALE GENOMIC DNA]</scope>
    <source>
        <strain evidence="1 2">P6497</strain>
    </source>
</reference>
<dbReference type="AlphaFoldDB" id="G4ZIF8"/>
<name>G4ZIF8_PHYSP</name>
<keyword evidence="2" id="KW-1185">Reference proteome</keyword>
<organism evidence="1 2">
    <name type="scientific">Phytophthora sojae (strain P6497)</name>
    <name type="common">Soybean stem and root rot agent</name>
    <name type="synonym">Phytophthora megasperma f. sp. glycines</name>
    <dbReference type="NCBI Taxonomy" id="1094619"/>
    <lineage>
        <taxon>Eukaryota</taxon>
        <taxon>Sar</taxon>
        <taxon>Stramenopiles</taxon>
        <taxon>Oomycota</taxon>
        <taxon>Peronosporomycetes</taxon>
        <taxon>Peronosporales</taxon>
        <taxon>Peronosporaceae</taxon>
        <taxon>Phytophthora</taxon>
    </lineage>
</organism>
<evidence type="ECO:0000313" key="2">
    <source>
        <dbReference type="Proteomes" id="UP000002640"/>
    </source>
</evidence>
<dbReference type="EMBL" id="JH159154">
    <property type="protein sequence ID" value="EGZ16822.1"/>
    <property type="molecule type" value="Genomic_DNA"/>
</dbReference>
<dbReference type="InParanoid" id="G4ZIF8"/>
<dbReference type="RefSeq" id="XP_009525880.1">
    <property type="nucleotide sequence ID" value="XM_009527585.1"/>
</dbReference>
<protein>
    <submittedName>
        <fullName evidence="1">Uncharacterized protein</fullName>
    </submittedName>
</protein>
<gene>
    <name evidence="1" type="ORF">PHYSODRAFT_498132</name>
</gene>
<accession>G4ZIF8</accession>
<sequence>MALDARIKTKGEFHVSTDRGPPLVDLSLSVGDQPPRQLGIEGGPFARCGECIFLPEVAGL</sequence>
<dbReference type="Proteomes" id="UP000002640">
    <property type="component" value="Unassembled WGS sequence"/>
</dbReference>